<name>A0A084FUB0_PSEDA</name>
<keyword evidence="3" id="KW-1185">Reference proteome</keyword>
<dbReference type="HOGENOM" id="CLU_028361_1_0_1"/>
<evidence type="ECO:0000313" key="2">
    <source>
        <dbReference type="EMBL" id="KEZ38672.1"/>
    </source>
</evidence>
<dbReference type="Proteomes" id="UP000028545">
    <property type="component" value="Unassembled WGS sequence"/>
</dbReference>
<gene>
    <name evidence="2" type="ORF">SAPIO_CDS10688</name>
</gene>
<dbReference type="OrthoDB" id="72441at2759"/>
<organism evidence="2 3">
    <name type="scientific">Pseudallescheria apiosperma</name>
    <name type="common">Scedosporium apiospermum</name>
    <dbReference type="NCBI Taxonomy" id="563466"/>
    <lineage>
        <taxon>Eukaryota</taxon>
        <taxon>Fungi</taxon>
        <taxon>Dikarya</taxon>
        <taxon>Ascomycota</taxon>
        <taxon>Pezizomycotina</taxon>
        <taxon>Sordariomycetes</taxon>
        <taxon>Hypocreomycetidae</taxon>
        <taxon>Microascales</taxon>
        <taxon>Microascaceae</taxon>
        <taxon>Scedosporium</taxon>
    </lineage>
</organism>
<feature type="compositionally biased region" description="Polar residues" evidence="1">
    <location>
        <begin position="56"/>
        <end position="69"/>
    </location>
</feature>
<dbReference type="KEGG" id="sapo:SAPIO_CDS10688"/>
<dbReference type="EMBL" id="JOWA01000176">
    <property type="protein sequence ID" value="KEZ38672.1"/>
    <property type="molecule type" value="Genomic_DNA"/>
</dbReference>
<feature type="region of interest" description="Disordered" evidence="1">
    <location>
        <begin position="1"/>
        <end position="72"/>
    </location>
</feature>
<evidence type="ECO:0000313" key="3">
    <source>
        <dbReference type="Proteomes" id="UP000028545"/>
    </source>
</evidence>
<feature type="region of interest" description="Disordered" evidence="1">
    <location>
        <begin position="270"/>
        <end position="290"/>
    </location>
</feature>
<proteinExistence type="predicted"/>
<evidence type="ECO:0008006" key="4">
    <source>
        <dbReference type="Google" id="ProtNLM"/>
    </source>
</evidence>
<protein>
    <recommendedName>
        <fullName evidence="4">Meiotically up-regulated 65 protein</fullName>
    </recommendedName>
</protein>
<evidence type="ECO:0000256" key="1">
    <source>
        <dbReference type="SAM" id="MobiDB-lite"/>
    </source>
</evidence>
<feature type="region of interest" description="Disordered" evidence="1">
    <location>
        <begin position="85"/>
        <end position="114"/>
    </location>
</feature>
<sequence length="469" mass="52225">MPRIRSSRRAPGLKESDYDHEIGLIDDDDARDSLAAATSRESPPEVASPDVGGPSTARTGSHASSSLSVPSGKLLPIERVSEALNASAEAQSSELEPEEQPGRGPSIEIEDATPNVVQTVSSRNTLSKTSTKDREAVIDVLYENERGGFLCGIPLFSSKALGSLDPPPWTNAFHKTSPTDTQTTQVPDPTWEWAWPEWRIHFHDKVDEGGWEYSFMFSKKFSWHRPRWWNSFVRRRAWIRKRVKKDLELLATTTTDPHLLNTDYFTVRSRESQTHSRTRSRGSSVGGGSRASFASYHSEAESAFDVNAHQIEDVETLLHVLRKARIDREKLEAVSNYLEHAGPDLQNLGHEMHEVMINFVFQASRKILLSNLSQALDKTVADLKKDKSPSLEERKANLEVAIQHADEEVRKLAYWSDIKGMVESGKSAHGVQEEMGWGKAWRGVDQSGPAGPQKGDGVKAKDGDEDIPP</sequence>
<dbReference type="GeneID" id="27719909"/>
<accession>A0A084FUB0</accession>
<dbReference type="VEuPathDB" id="FungiDB:SAPIO_CDS10688"/>
<feature type="region of interest" description="Disordered" evidence="1">
    <location>
        <begin position="429"/>
        <end position="469"/>
    </location>
</feature>
<dbReference type="RefSeq" id="XP_016638471.1">
    <property type="nucleotide sequence ID" value="XM_016784237.1"/>
</dbReference>
<feature type="compositionally biased region" description="Basic and acidic residues" evidence="1">
    <location>
        <begin position="12"/>
        <end position="23"/>
    </location>
</feature>
<reference evidence="2 3" key="1">
    <citation type="journal article" date="2014" name="Genome Announc.">
        <title>Draft genome sequence of the pathogenic fungus Scedosporium apiospermum.</title>
        <authorList>
            <person name="Vandeputte P."/>
            <person name="Ghamrawi S."/>
            <person name="Rechenmann M."/>
            <person name="Iltis A."/>
            <person name="Giraud S."/>
            <person name="Fleury M."/>
            <person name="Thornton C."/>
            <person name="Delhaes L."/>
            <person name="Meyer W."/>
            <person name="Papon N."/>
            <person name="Bouchara J.P."/>
        </authorList>
    </citation>
    <scope>NUCLEOTIDE SEQUENCE [LARGE SCALE GENOMIC DNA]</scope>
    <source>
        <strain evidence="2 3">IHEM 14462</strain>
    </source>
</reference>
<dbReference type="AlphaFoldDB" id="A0A084FUB0"/>
<dbReference type="OMA" id="WQGVDNS"/>
<comment type="caution">
    <text evidence="2">The sequence shown here is derived from an EMBL/GenBank/DDBJ whole genome shotgun (WGS) entry which is preliminary data.</text>
</comment>